<reference evidence="8 9" key="1">
    <citation type="submission" date="2020-06" db="EMBL/GenBank/DDBJ databases">
        <authorList>
            <person name="Li R."/>
            <person name="Bekaert M."/>
        </authorList>
    </citation>
    <scope>NUCLEOTIDE SEQUENCE [LARGE SCALE GENOMIC DNA]</scope>
    <source>
        <strain evidence="9">wild</strain>
    </source>
</reference>
<evidence type="ECO:0000256" key="5">
    <source>
        <dbReference type="ARBA" id="ARBA00023027"/>
    </source>
</evidence>
<dbReference type="PANTHER" id="PTHR12684:SF2">
    <property type="entry name" value="TRNA 2'-PHOSPHOTRANSFERASE 1"/>
    <property type="match status" value="1"/>
</dbReference>
<protein>
    <recommendedName>
        <fullName evidence="3">2'-phosphotransferase</fullName>
        <ecNumber evidence="3">2.7.1.160</ecNumber>
    </recommendedName>
</protein>
<dbReference type="InterPro" id="IPR002745">
    <property type="entry name" value="Ptrans_KptA/Tpt1"/>
</dbReference>
<evidence type="ECO:0000256" key="1">
    <source>
        <dbReference type="ARBA" id="ARBA00003343"/>
    </source>
</evidence>
<dbReference type="Pfam" id="PF01885">
    <property type="entry name" value="PTS_2-RNA"/>
    <property type="match status" value="1"/>
</dbReference>
<keyword evidence="5" id="KW-0520">NAD</keyword>
<evidence type="ECO:0000256" key="7">
    <source>
        <dbReference type="SAM" id="Coils"/>
    </source>
</evidence>
<keyword evidence="7" id="KW-0175">Coiled coil</keyword>
<keyword evidence="9" id="KW-1185">Reference proteome</keyword>
<dbReference type="Proteomes" id="UP000507470">
    <property type="component" value="Unassembled WGS sequence"/>
</dbReference>
<proteinExistence type="inferred from homology"/>
<dbReference type="PANTHER" id="PTHR12684">
    <property type="entry name" value="PUTATIVE PHOSPHOTRANSFERASE"/>
    <property type="match status" value="1"/>
</dbReference>
<dbReference type="EC" id="2.7.1.160" evidence="3"/>
<gene>
    <name evidence="8" type="ORF">MCOR_17680</name>
</gene>
<dbReference type="SUPFAM" id="SSF56399">
    <property type="entry name" value="ADP-ribosylation"/>
    <property type="match status" value="1"/>
</dbReference>
<evidence type="ECO:0000256" key="2">
    <source>
        <dbReference type="ARBA" id="ARBA00009836"/>
    </source>
</evidence>
<evidence type="ECO:0000313" key="9">
    <source>
        <dbReference type="Proteomes" id="UP000507470"/>
    </source>
</evidence>
<evidence type="ECO:0000313" key="8">
    <source>
        <dbReference type="EMBL" id="CAC5381813.1"/>
    </source>
</evidence>
<name>A0A6J8BDW8_MYTCO</name>
<dbReference type="GO" id="GO:0000215">
    <property type="term" value="F:tRNA 2'-phosphotransferase activity"/>
    <property type="evidence" value="ECO:0007669"/>
    <property type="project" value="UniProtKB-EC"/>
</dbReference>
<evidence type="ECO:0000256" key="4">
    <source>
        <dbReference type="ARBA" id="ARBA00022679"/>
    </source>
</evidence>
<keyword evidence="4 8" id="KW-0808">Transferase</keyword>
<comment type="similarity">
    <text evidence="2">Belongs to the KptA/TPT1 family.</text>
</comment>
<dbReference type="GO" id="GO:0006388">
    <property type="term" value="P:tRNA splicing, via endonucleolytic cleavage and ligation"/>
    <property type="evidence" value="ECO:0007669"/>
    <property type="project" value="TreeGrafter"/>
</dbReference>
<sequence length="471" mass="54652">MRNKTKDKFSTKKTNVNKITDLNTTIEETVNNDRDLMKNGTTLRVKGEISSIKGTTKDSMTITIKTEVNSIRVMMIEEMLPARPRIQQNDDRKQQRSWGEKSDIQLSKALSFILRHGAERQGYKMIPGGFLYVDEILKGQNNLRDYDLEDVKRIVETNSKKRFHMEPDKETGKMKIRTNQGHRIEVEDLELKPLLNAKEVSMVIHGTYFSSWEKIKHTGLSRMGRNHIHFVAGEPGENGVISGMRQSCEVMIFINLETALADRFRFFQSANNVILCAGNEDGVVPPKYFVQAVQRNPRQRMKRKEEVVEITTDTETSIQTKDADTQTDQVEDFEKQLKDQRKEVLKLMEEANFWKSKVLAMRRQPEEEITQPSPQKKRKLGKENRKIKSVVYPIQHFVEQEINNASASLVSKHQYPMERVLMQRHRVRIVPVTVCRYKWNDTESDFIVYGLEKKVHAPDYPQQNCCGCSVL</sequence>
<dbReference type="InterPro" id="IPR042080">
    <property type="entry name" value="RNA_2'-PTrans_N"/>
</dbReference>
<dbReference type="InterPro" id="IPR042081">
    <property type="entry name" value="RNA_2'-PTrans_C"/>
</dbReference>
<dbReference type="Gene3D" id="3.20.170.30">
    <property type="match status" value="1"/>
</dbReference>
<comment type="catalytic activity">
    <reaction evidence="6">
        <text>2'-phospho-[ligated tRNA] + NAD(+) = mature tRNA + ADP-alpha-D-ribose 1'',2''-cyclic phosphate + nicotinamide</text>
        <dbReference type="Rhea" id="RHEA:23324"/>
        <dbReference type="Rhea" id="RHEA-COMP:11106"/>
        <dbReference type="Rhea" id="RHEA-COMP:11107"/>
        <dbReference type="ChEBI" id="CHEBI:17154"/>
        <dbReference type="ChEBI" id="CHEBI:57540"/>
        <dbReference type="ChEBI" id="CHEBI:76596"/>
        <dbReference type="ChEBI" id="CHEBI:82883"/>
        <dbReference type="ChEBI" id="CHEBI:85027"/>
        <dbReference type="EC" id="2.7.1.160"/>
    </reaction>
</comment>
<accession>A0A6J8BDW8</accession>
<dbReference type="EMBL" id="CACVKT020003120">
    <property type="protein sequence ID" value="CAC5381813.1"/>
    <property type="molecule type" value="Genomic_DNA"/>
</dbReference>
<dbReference type="Gene3D" id="1.10.10.970">
    <property type="entry name" value="RNA 2'-phosphotransferase, Tpt1/KptA family, N-terminal domain"/>
    <property type="match status" value="1"/>
</dbReference>
<organism evidence="8 9">
    <name type="scientific">Mytilus coruscus</name>
    <name type="common">Sea mussel</name>
    <dbReference type="NCBI Taxonomy" id="42192"/>
    <lineage>
        <taxon>Eukaryota</taxon>
        <taxon>Metazoa</taxon>
        <taxon>Spiralia</taxon>
        <taxon>Lophotrochozoa</taxon>
        <taxon>Mollusca</taxon>
        <taxon>Bivalvia</taxon>
        <taxon>Autobranchia</taxon>
        <taxon>Pteriomorphia</taxon>
        <taxon>Mytilida</taxon>
        <taxon>Mytiloidea</taxon>
        <taxon>Mytilidae</taxon>
        <taxon>Mytilinae</taxon>
        <taxon>Mytilus</taxon>
    </lineage>
</organism>
<evidence type="ECO:0000256" key="3">
    <source>
        <dbReference type="ARBA" id="ARBA00012007"/>
    </source>
</evidence>
<evidence type="ECO:0000256" key="6">
    <source>
        <dbReference type="ARBA" id="ARBA00047949"/>
    </source>
</evidence>
<comment type="function">
    <text evidence="1">Catalyzes the last step of tRNA splicing, the transfer of the splice junction 2'-phosphate from ligated tRNA to NAD to produce ADP-ribose 1''-2'' cyclic phosphate.</text>
</comment>
<feature type="coiled-coil region" evidence="7">
    <location>
        <begin position="323"/>
        <end position="357"/>
    </location>
</feature>
<dbReference type="AlphaFoldDB" id="A0A6J8BDW8"/>
<dbReference type="OrthoDB" id="419694at2759"/>